<feature type="region of interest" description="Disordered" evidence="1">
    <location>
        <begin position="80"/>
        <end position="126"/>
    </location>
</feature>
<evidence type="ECO:0000313" key="3">
    <source>
        <dbReference type="Proteomes" id="UP000078561"/>
    </source>
</evidence>
<dbReference type="EMBL" id="LT552523">
    <property type="protein sequence ID" value="SAL99218.1"/>
    <property type="molecule type" value="Genomic_DNA"/>
</dbReference>
<feature type="region of interest" description="Disordered" evidence="1">
    <location>
        <begin position="143"/>
        <end position="165"/>
    </location>
</feature>
<dbReference type="Proteomes" id="UP000078561">
    <property type="component" value="Unassembled WGS sequence"/>
</dbReference>
<feature type="compositionally biased region" description="Pro residues" evidence="1">
    <location>
        <begin position="92"/>
        <end position="109"/>
    </location>
</feature>
<dbReference type="AlphaFoldDB" id="A0A168MU95"/>
<sequence>MVAFLLAPSAEEQRAMPGWQPSAVNWSLWIKKEVIEDDLLDLSSSLPPVATVDPARTLLSSAPRSPPVPWTTTTRILTVCSDPHHHHQQQQPPLPAPGTPFPTPPPPAPGATTPTSAPCRPCGALSSPMAKSAVVAWSCCPPPSSSSITTARRPVSPPWRSGTVV</sequence>
<dbReference type="InParanoid" id="A0A168MU95"/>
<evidence type="ECO:0000256" key="1">
    <source>
        <dbReference type="SAM" id="MobiDB-lite"/>
    </source>
</evidence>
<gene>
    <name evidence="2" type="primary">ABSGL_04805.1 scaffold 5911</name>
</gene>
<proteinExistence type="predicted"/>
<protein>
    <submittedName>
        <fullName evidence="2">Uncharacterized protein</fullName>
    </submittedName>
</protein>
<evidence type="ECO:0000313" key="2">
    <source>
        <dbReference type="EMBL" id="SAL99218.1"/>
    </source>
</evidence>
<organism evidence="2">
    <name type="scientific">Absidia glauca</name>
    <name type="common">Pin mould</name>
    <dbReference type="NCBI Taxonomy" id="4829"/>
    <lineage>
        <taxon>Eukaryota</taxon>
        <taxon>Fungi</taxon>
        <taxon>Fungi incertae sedis</taxon>
        <taxon>Mucoromycota</taxon>
        <taxon>Mucoromycotina</taxon>
        <taxon>Mucoromycetes</taxon>
        <taxon>Mucorales</taxon>
        <taxon>Cunninghamellaceae</taxon>
        <taxon>Absidia</taxon>
    </lineage>
</organism>
<name>A0A168MU95_ABSGL</name>
<accession>A0A168MU95</accession>
<keyword evidence="3" id="KW-1185">Reference proteome</keyword>
<reference evidence="2" key="1">
    <citation type="submission" date="2016-04" db="EMBL/GenBank/DDBJ databases">
        <authorList>
            <person name="Evans L.H."/>
            <person name="Alamgir A."/>
            <person name="Owens N."/>
            <person name="Weber N.D."/>
            <person name="Virtaneva K."/>
            <person name="Barbian K."/>
            <person name="Babar A."/>
            <person name="Rosenke K."/>
        </authorList>
    </citation>
    <scope>NUCLEOTIDE SEQUENCE [LARGE SCALE GENOMIC DNA]</scope>
    <source>
        <strain evidence="2">CBS 101.48</strain>
    </source>
</reference>